<evidence type="ECO:0000313" key="10">
    <source>
        <dbReference type="EMBL" id="PZR33286.1"/>
    </source>
</evidence>
<dbReference type="EMBL" id="QFQZ01000044">
    <property type="protein sequence ID" value="PZR33286.1"/>
    <property type="molecule type" value="Genomic_DNA"/>
</dbReference>
<comment type="caution">
    <text evidence="10">The sequence shown here is derived from an EMBL/GenBank/DDBJ whole genome shotgun (WGS) entry which is preliminary data.</text>
</comment>
<feature type="chain" id="PRO_5016127559" evidence="9">
    <location>
        <begin position="24"/>
        <end position="307"/>
    </location>
</feature>
<evidence type="ECO:0000256" key="3">
    <source>
        <dbReference type="ARBA" id="ARBA00022801"/>
    </source>
</evidence>
<feature type="site" description="Important for catalytic activity, responsible for pKa modulation of the active site Glu and correct orientation of both the proton donor and substrate" evidence="7">
    <location>
        <position position="154"/>
    </location>
</feature>
<feature type="active site" description="Proton acceptor" evidence="6">
    <location>
        <position position="34"/>
    </location>
</feature>
<dbReference type="PANTHER" id="PTHR43772:SF2">
    <property type="entry name" value="PUTATIVE (AFU_ORTHOLOGUE AFUA_2G04480)-RELATED"/>
    <property type="match status" value="1"/>
</dbReference>
<protein>
    <submittedName>
        <fullName evidence="10">Alpha-N-arabinofuranosidase</fullName>
    </submittedName>
</protein>
<evidence type="ECO:0000256" key="4">
    <source>
        <dbReference type="ARBA" id="ARBA00023277"/>
    </source>
</evidence>
<evidence type="ECO:0000256" key="6">
    <source>
        <dbReference type="PIRSR" id="PIRSR606710-1"/>
    </source>
</evidence>
<reference evidence="10 11" key="1">
    <citation type="submission" date="2017-08" db="EMBL/GenBank/DDBJ databases">
        <title>Infants hospitalized years apart are colonized by the same room-sourced microbial strains.</title>
        <authorList>
            <person name="Brooks B."/>
            <person name="Olm M.R."/>
            <person name="Firek B.A."/>
            <person name="Baker R."/>
            <person name="Thomas B.C."/>
            <person name="Morowitz M.J."/>
            <person name="Banfield J.F."/>
        </authorList>
    </citation>
    <scope>NUCLEOTIDE SEQUENCE [LARGE SCALE GENOMIC DNA]</scope>
    <source>
        <strain evidence="10">S2_003_000_R2_4</strain>
    </source>
</reference>
<evidence type="ECO:0000256" key="1">
    <source>
        <dbReference type="ARBA" id="ARBA00009865"/>
    </source>
</evidence>
<dbReference type="Pfam" id="PF04616">
    <property type="entry name" value="Glyco_hydro_43"/>
    <property type="match status" value="1"/>
</dbReference>
<feature type="signal peptide" evidence="9">
    <location>
        <begin position="1"/>
        <end position="23"/>
    </location>
</feature>
<dbReference type="GO" id="GO:0045493">
    <property type="term" value="P:xylan catabolic process"/>
    <property type="evidence" value="ECO:0007669"/>
    <property type="project" value="UniProtKB-KW"/>
</dbReference>
<dbReference type="AlphaFoldDB" id="A0A2W5V9A5"/>
<dbReference type="Proteomes" id="UP000249393">
    <property type="component" value="Unassembled WGS sequence"/>
</dbReference>
<dbReference type="GO" id="GO:0004553">
    <property type="term" value="F:hydrolase activity, hydrolyzing O-glycosyl compounds"/>
    <property type="evidence" value="ECO:0007669"/>
    <property type="project" value="InterPro"/>
</dbReference>
<accession>A0A2W5V9A5</accession>
<keyword evidence="3 8" id="KW-0378">Hydrolase</keyword>
<name>A0A2W5V9A5_9CAUL</name>
<proteinExistence type="inferred from homology"/>
<sequence>MTWKNTLRGALAAALLAGFPAHAAEPITPRFSADPSPHVFHGRYYVYATDDASNSGTYWDSTTWRLYVSKDLKRWKDEGAFLSVTAFKWARPDAKAWAPEAAYRNGRYYFYAPVGGDKIGVAVASRPEGPFVDALGAPLVDKARDANAGAEPIDPQVLVDDDGQAYLVFGTRVPKIVKLGADMISLAGPIQDLVITGFPADDAKKKYGEAPFLHKRNGLYYFSFSTGWPGQIVYAVAKSPMGPYAYKGVILDYRTISTNHQAILDVDGRSWLFYHDNLLPGGGDHRRSIAVAPLTYAPDGAINEVKP</sequence>
<comment type="similarity">
    <text evidence="1 8">Belongs to the glycosyl hydrolase 43 family.</text>
</comment>
<dbReference type="PANTHER" id="PTHR43772">
    <property type="entry name" value="ENDO-1,4-BETA-XYLANASE"/>
    <property type="match status" value="1"/>
</dbReference>
<dbReference type="CDD" id="cd08990">
    <property type="entry name" value="GH43_AXH_like"/>
    <property type="match status" value="1"/>
</dbReference>
<feature type="active site" description="Proton donor" evidence="6">
    <location>
        <position position="209"/>
    </location>
</feature>
<evidence type="ECO:0000256" key="8">
    <source>
        <dbReference type="RuleBase" id="RU361187"/>
    </source>
</evidence>
<dbReference type="InterPro" id="IPR023296">
    <property type="entry name" value="Glyco_hydro_beta-prop_sf"/>
</dbReference>
<keyword evidence="9" id="KW-0732">Signal</keyword>
<evidence type="ECO:0000256" key="7">
    <source>
        <dbReference type="PIRSR" id="PIRSR606710-2"/>
    </source>
</evidence>
<keyword evidence="5 8" id="KW-0326">Glycosidase</keyword>
<dbReference type="InterPro" id="IPR052176">
    <property type="entry name" value="Glycosyl_Hydrlase_43_Enz"/>
</dbReference>
<organism evidence="10 11">
    <name type="scientific">Caulobacter segnis</name>
    <dbReference type="NCBI Taxonomy" id="88688"/>
    <lineage>
        <taxon>Bacteria</taxon>
        <taxon>Pseudomonadati</taxon>
        <taxon>Pseudomonadota</taxon>
        <taxon>Alphaproteobacteria</taxon>
        <taxon>Caulobacterales</taxon>
        <taxon>Caulobacteraceae</taxon>
        <taxon>Caulobacter</taxon>
    </lineage>
</organism>
<evidence type="ECO:0000256" key="2">
    <source>
        <dbReference type="ARBA" id="ARBA00022651"/>
    </source>
</evidence>
<dbReference type="SUPFAM" id="SSF75005">
    <property type="entry name" value="Arabinanase/levansucrase/invertase"/>
    <property type="match status" value="1"/>
</dbReference>
<dbReference type="Gene3D" id="2.115.10.20">
    <property type="entry name" value="Glycosyl hydrolase domain, family 43"/>
    <property type="match status" value="1"/>
</dbReference>
<keyword evidence="2" id="KW-0624">Polysaccharide degradation</keyword>
<keyword evidence="2" id="KW-0858">Xylan degradation</keyword>
<evidence type="ECO:0000256" key="9">
    <source>
        <dbReference type="SAM" id="SignalP"/>
    </source>
</evidence>
<dbReference type="InterPro" id="IPR006710">
    <property type="entry name" value="Glyco_hydro_43"/>
</dbReference>
<gene>
    <name evidence="10" type="ORF">DI526_13920</name>
</gene>
<keyword evidence="4" id="KW-0119">Carbohydrate metabolism</keyword>
<evidence type="ECO:0000313" key="11">
    <source>
        <dbReference type="Proteomes" id="UP000249393"/>
    </source>
</evidence>
<evidence type="ECO:0000256" key="5">
    <source>
        <dbReference type="ARBA" id="ARBA00023295"/>
    </source>
</evidence>
<dbReference type="RefSeq" id="WP_304279062.1">
    <property type="nucleotide sequence ID" value="NZ_QFQZ01000044.1"/>
</dbReference>